<dbReference type="RefSeq" id="WP_012173595.1">
    <property type="nucleotide sequence ID" value="NC_009943.1"/>
</dbReference>
<keyword evidence="4" id="KW-1185">Reference proteome</keyword>
<dbReference type="InterPro" id="IPR023631">
    <property type="entry name" value="Amidase_dom"/>
</dbReference>
<dbReference type="InterPro" id="IPR036928">
    <property type="entry name" value="AS_sf"/>
</dbReference>
<dbReference type="Gene3D" id="3.90.1300.10">
    <property type="entry name" value="Amidase signature (AS) domain"/>
    <property type="match status" value="1"/>
</dbReference>
<proteinExistence type="inferred from homology"/>
<dbReference type="NCBIfam" id="NF005899">
    <property type="entry name" value="PRK07869.1"/>
    <property type="match status" value="1"/>
</dbReference>
<dbReference type="GO" id="GO:0003824">
    <property type="term" value="F:catalytic activity"/>
    <property type="evidence" value="ECO:0007669"/>
    <property type="project" value="InterPro"/>
</dbReference>
<dbReference type="EMBL" id="CP000859">
    <property type="protein sequence ID" value="ABW65976.1"/>
    <property type="molecule type" value="Genomic_DNA"/>
</dbReference>
<dbReference type="KEGG" id="dol:Dole_0166"/>
<dbReference type="Pfam" id="PF01425">
    <property type="entry name" value="Amidase"/>
    <property type="match status" value="1"/>
</dbReference>
<sequence>MNEFKVNTVCEDALGDSDATALAGRLEKGEITPTDLVEAAINRAKRANPELNAIVTETFDAARKQSKMPRKGKLGGIPTFIKDNVEVEGVPTLFGTRALPRHPAHKDHAFIRQFKSLGMISLGKTALPEFGIPPTTESLLHGATANPWNIQYSAGGSSGGSAAMVASGVVPMAHGNDGGGSIRIPAACCGLVGLKPTGGRLITAPELKMLPINVVFEGVITRTVRDTALFMAEAETYYANHRLPSLGLIAKPGKKRLRIAVITEAINNVVVDEEVLEAVHATAALCEKLGHRTEALDLPFTDQIGDDFTLYYAFLFFMLHRFGKKLLSPDFDPARLEHLTLGMSRHFTKHLFSFPFATRRLRKAIKVTQSFYKKYDVALCPVLAAKTVRNGTLLDPTLPFDTVFEGIRNYAPFTALQNITGEPAISLPLGMSKEGLPIGVQFAAPMGQDQTLLELAFELEQAQPWPQFPVIDTEQAGPG</sequence>
<name>A8ZSR3_DESOH</name>
<dbReference type="InterPro" id="IPR000120">
    <property type="entry name" value="Amidase"/>
</dbReference>
<dbReference type="PROSITE" id="PS00571">
    <property type="entry name" value="AMIDASES"/>
    <property type="match status" value="1"/>
</dbReference>
<gene>
    <name evidence="3" type="ordered locus">Dole_0166</name>
</gene>
<dbReference type="InterPro" id="IPR020556">
    <property type="entry name" value="Amidase_CS"/>
</dbReference>
<evidence type="ECO:0000256" key="1">
    <source>
        <dbReference type="ARBA" id="ARBA00009199"/>
    </source>
</evidence>
<evidence type="ECO:0000259" key="2">
    <source>
        <dbReference type="Pfam" id="PF01425"/>
    </source>
</evidence>
<dbReference type="AlphaFoldDB" id="A8ZSR3"/>
<dbReference type="PANTHER" id="PTHR11895">
    <property type="entry name" value="TRANSAMIDASE"/>
    <property type="match status" value="1"/>
</dbReference>
<feature type="domain" description="Amidase" evidence="2">
    <location>
        <begin position="35"/>
        <end position="453"/>
    </location>
</feature>
<dbReference type="OrthoDB" id="9811471at2"/>
<reference evidence="3 4" key="1">
    <citation type="submission" date="2007-10" db="EMBL/GenBank/DDBJ databases">
        <title>Complete sequence of Desulfococcus oleovorans Hxd3.</title>
        <authorList>
            <consortium name="US DOE Joint Genome Institute"/>
            <person name="Copeland A."/>
            <person name="Lucas S."/>
            <person name="Lapidus A."/>
            <person name="Barry K."/>
            <person name="Glavina del Rio T."/>
            <person name="Dalin E."/>
            <person name="Tice H."/>
            <person name="Pitluck S."/>
            <person name="Kiss H."/>
            <person name="Brettin T."/>
            <person name="Bruce D."/>
            <person name="Detter J.C."/>
            <person name="Han C."/>
            <person name="Schmutz J."/>
            <person name="Larimer F."/>
            <person name="Land M."/>
            <person name="Hauser L."/>
            <person name="Kyrpides N."/>
            <person name="Kim E."/>
            <person name="Wawrik B."/>
            <person name="Richardson P."/>
        </authorList>
    </citation>
    <scope>NUCLEOTIDE SEQUENCE [LARGE SCALE GENOMIC DNA]</scope>
    <source>
        <strain evidence="4">DSM 6200 / JCM 39069 / Hxd3</strain>
    </source>
</reference>
<evidence type="ECO:0000313" key="4">
    <source>
        <dbReference type="Proteomes" id="UP000008561"/>
    </source>
</evidence>
<dbReference type="SUPFAM" id="SSF75304">
    <property type="entry name" value="Amidase signature (AS) enzymes"/>
    <property type="match status" value="1"/>
</dbReference>
<evidence type="ECO:0000313" key="3">
    <source>
        <dbReference type="EMBL" id="ABW65976.1"/>
    </source>
</evidence>
<dbReference type="eggNOG" id="COG0154">
    <property type="taxonomic scope" value="Bacteria"/>
</dbReference>
<protein>
    <submittedName>
        <fullName evidence="3">Amidase</fullName>
    </submittedName>
</protein>
<organism evidence="3 4">
    <name type="scientific">Desulfosudis oleivorans (strain DSM 6200 / JCM 39069 / Hxd3)</name>
    <name type="common">Desulfococcus oleovorans</name>
    <dbReference type="NCBI Taxonomy" id="96561"/>
    <lineage>
        <taxon>Bacteria</taxon>
        <taxon>Pseudomonadati</taxon>
        <taxon>Thermodesulfobacteriota</taxon>
        <taxon>Desulfobacteria</taxon>
        <taxon>Desulfobacterales</taxon>
        <taxon>Desulfosudaceae</taxon>
        <taxon>Desulfosudis</taxon>
    </lineage>
</organism>
<dbReference type="Proteomes" id="UP000008561">
    <property type="component" value="Chromosome"/>
</dbReference>
<accession>A8ZSR3</accession>
<dbReference type="PANTHER" id="PTHR11895:SF7">
    <property type="entry name" value="GLUTAMYL-TRNA(GLN) AMIDOTRANSFERASE SUBUNIT A, MITOCHONDRIAL"/>
    <property type="match status" value="1"/>
</dbReference>
<dbReference type="STRING" id="96561.Dole_0166"/>
<dbReference type="HOGENOM" id="CLU_009600_0_4_7"/>
<comment type="similarity">
    <text evidence="1">Belongs to the amidase family.</text>
</comment>